<proteinExistence type="predicted"/>
<comment type="caution">
    <text evidence="1">The sequence shown here is derived from an EMBL/GenBank/DDBJ whole genome shotgun (WGS) entry which is preliminary data.</text>
</comment>
<dbReference type="AlphaFoldDB" id="A0A397TJW3"/>
<keyword evidence="2" id="KW-1185">Reference proteome</keyword>
<accession>A0A397TJW3</accession>
<reference evidence="1 2" key="1">
    <citation type="submission" date="2018-06" db="EMBL/GenBank/DDBJ databases">
        <title>Comparative genomics reveals the genomic features of Rhizophagus irregularis, R. cerebriforme, R. diaphanum and Gigaspora rosea, and their symbiotic lifestyle signature.</title>
        <authorList>
            <person name="Morin E."/>
            <person name="San Clemente H."/>
            <person name="Chen E.C.H."/>
            <person name="De La Providencia I."/>
            <person name="Hainaut M."/>
            <person name="Kuo A."/>
            <person name="Kohler A."/>
            <person name="Murat C."/>
            <person name="Tang N."/>
            <person name="Roy S."/>
            <person name="Loubradou J."/>
            <person name="Henrissat B."/>
            <person name="Grigoriev I.V."/>
            <person name="Corradi N."/>
            <person name="Roux C."/>
            <person name="Martin F.M."/>
        </authorList>
    </citation>
    <scope>NUCLEOTIDE SEQUENCE [LARGE SCALE GENOMIC DNA]</scope>
    <source>
        <strain evidence="1 2">DAOM 227022</strain>
    </source>
</reference>
<gene>
    <name evidence="1" type="ORF">C1645_870599</name>
</gene>
<sequence length="99" mass="11650">MIEMVTAFLKSYEWHARFHSIKNLNSWCPYCAKHRITLEDVKQIAINKAPPKTILRGSWCLLCSKNRKPDFLKTLEHPRGLELDIPYYHYGFAIEVQGE</sequence>
<evidence type="ECO:0000313" key="1">
    <source>
        <dbReference type="EMBL" id="RIA98510.1"/>
    </source>
</evidence>
<dbReference type="Proteomes" id="UP000265703">
    <property type="component" value="Unassembled WGS sequence"/>
</dbReference>
<evidence type="ECO:0000313" key="2">
    <source>
        <dbReference type="Proteomes" id="UP000265703"/>
    </source>
</evidence>
<name>A0A397TJW3_9GLOM</name>
<organism evidence="1 2">
    <name type="scientific">Glomus cerebriforme</name>
    <dbReference type="NCBI Taxonomy" id="658196"/>
    <lineage>
        <taxon>Eukaryota</taxon>
        <taxon>Fungi</taxon>
        <taxon>Fungi incertae sedis</taxon>
        <taxon>Mucoromycota</taxon>
        <taxon>Glomeromycotina</taxon>
        <taxon>Glomeromycetes</taxon>
        <taxon>Glomerales</taxon>
        <taxon>Glomeraceae</taxon>
        <taxon>Glomus</taxon>
    </lineage>
</organism>
<dbReference type="EMBL" id="QKYT01000014">
    <property type="protein sequence ID" value="RIA98510.1"/>
    <property type="molecule type" value="Genomic_DNA"/>
</dbReference>
<dbReference type="OrthoDB" id="2384917at2759"/>
<protein>
    <submittedName>
        <fullName evidence="1">Uncharacterized protein</fullName>
    </submittedName>
</protein>